<sequence>MTYFSAQIRFVVSVMLTVFLLGGVPAAFAEDEKSETKSTVGFTKEEVLEKANGFFGETTAGLAKAIEKVFEEQGSPNAIITGEEVSAAIGVGVRYGQGEVQRHGGDVAPIFWQGPSVGFDMGANASKVFTLVYHLDDMQQLMQRIPGVDGSFYVVAGVSVNYQQTGDLILAPIRTGVGLRAGASVGYVHYSQKKSWIPF</sequence>
<gene>
    <name evidence="3" type="ORF">IHBHHGIJ_01103</name>
    <name evidence="2" type="ORF">KFEGEMFD_00048</name>
</gene>
<evidence type="ECO:0000256" key="1">
    <source>
        <dbReference type="SAM" id="SignalP"/>
    </source>
</evidence>
<dbReference type="OrthoDB" id="9796051at2"/>
<accession>A0A5S9MMW4</accession>
<organism evidence="2 5">
    <name type="scientific">Zhongshania aliphaticivorans</name>
    <dbReference type="NCBI Taxonomy" id="1470434"/>
    <lineage>
        <taxon>Bacteria</taxon>
        <taxon>Pseudomonadati</taxon>
        <taxon>Pseudomonadota</taxon>
        <taxon>Gammaproteobacteria</taxon>
        <taxon>Cellvibrionales</taxon>
        <taxon>Spongiibacteraceae</taxon>
        <taxon>Zhongshania</taxon>
    </lineage>
</organism>
<evidence type="ECO:0000313" key="2">
    <source>
        <dbReference type="EMBL" id="CAA0078317.1"/>
    </source>
</evidence>
<proteinExistence type="predicted"/>
<keyword evidence="1" id="KW-0732">Signal</keyword>
<keyword evidence="4" id="KW-1185">Reference proteome</keyword>
<reference evidence="4 5" key="1">
    <citation type="submission" date="2019-11" db="EMBL/GenBank/DDBJ databases">
        <authorList>
            <person name="Holert J."/>
        </authorList>
    </citation>
    <scope>NUCLEOTIDE SEQUENCE [LARGE SCALE GENOMIC DNA]</scope>
    <source>
        <strain evidence="2">BC3_2A</strain>
        <strain evidence="3">SB11_1A</strain>
    </source>
</reference>
<dbReference type="Pfam" id="PF06577">
    <property type="entry name" value="EipA"/>
    <property type="match status" value="1"/>
</dbReference>
<dbReference type="Proteomes" id="UP000439591">
    <property type="component" value="Unassembled WGS sequence"/>
</dbReference>
<name>A0A5S9MMW4_9GAMM</name>
<evidence type="ECO:0000313" key="4">
    <source>
        <dbReference type="Proteomes" id="UP000435877"/>
    </source>
</evidence>
<dbReference type="EMBL" id="CACSIK010000001">
    <property type="protein sequence ID" value="CAA0086731.1"/>
    <property type="molecule type" value="Genomic_DNA"/>
</dbReference>
<feature type="signal peptide" evidence="1">
    <location>
        <begin position="1"/>
        <end position="29"/>
    </location>
</feature>
<dbReference type="AlphaFoldDB" id="A0A5S9MMW4"/>
<evidence type="ECO:0008006" key="6">
    <source>
        <dbReference type="Google" id="ProtNLM"/>
    </source>
</evidence>
<protein>
    <recommendedName>
        <fullName evidence="6">DUF1134 domain-containing protein</fullName>
    </recommendedName>
</protein>
<evidence type="ECO:0000313" key="5">
    <source>
        <dbReference type="Proteomes" id="UP000439591"/>
    </source>
</evidence>
<dbReference type="Proteomes" id="UP000435877">
    <property type="component" value="Unassembled WGS sequence"/>
</dbReference>
<evidence type="ECO:0000313" key="3">
    <source>
        <dbReference type="EMBL" id="CAA0086731.1"/>
    </source>
</evidence>
<feature type="chain" id="PRO_5036150322" description="DUF1134 domain-containing protein" evidence="1">
    <location>
        <begin position="30"/>
        <end position="199"/>
    </location>
</feature>
<dbReference type="RefSeq" id="WP_159267743.1">
    <property type="nucleotide sequence ID" value="NZ_CACSIK010000001.1"/>
</dbReference>
<dbReference type="EMBL" id="CACSIM010000001">
    <property type="protein sequence ID" value="CAA0078317.1"/>
    <property type="molecule type" value="Genomic_DNA"/>
</dbReference>
<dbReference type="InterPro" id="IPR008325">
    <property type="entry name" value="EipA-like"/>
</dbReference>